<keyword evidence="4" id="KW-0808">Transferase</keyword>
<evidence type="ECO:0000256" key="7">
    <source>
        <dbReference type="ARBA" id="ARBA00022842"/>
    </source>
</evidence>
<protein>
    <recommendedName>
        <fullName evidence="3">glucose-1-phosphate thymidylyltransferase</fullName>
        <ecNumber evidence="3">2.7.7.24</ecNumber>
    </recommendedName>
</protein>
<comment type="similarity">
    <text evidence="2">Belongs to the glucose-1-phosphate thymidylyltransferase family.</text>
</comment>
<sequence>MTVKKGILLSGGTGSRLFPSTKAVNKHLFPVFNKPMIYYPLANFLQANIREVLIITNEGEVDLISKLLGDGSHLGISINYAVQKKPSGLPEAFIIGEKFINNEPVALNLGDHIFFGQELNKILPEITKSSKNTTILSVQTDHPEESGVVCFNDNNEITSIVEKPKQFISNWIICGL</sequence>
<keyword evidence="7" id="KW-0460">Magnesium</keyword>
<dbReference type="AlphaFoldDB" id="A0A382NMD7"/>
<dbReference type="InterPro" id="IPR029044">
    <property type="entry name" value="Nucleotide-diphossugar_trans"/>
</dbReference>
<dbReference type="GO" id="GO:0008879">
    <property type="term" value="F:glucose-1-phosphate thymidylyltransferase activity"/>
    <property type="evidence" value="ECO:0007669"/>
    <property type="project" value="UniProtKB-EC"/>
</dbReference>
<dbReference type="InterPro" id="IPR005835">
    <property type="entry name" value="NTP_transferase_dom"/>
</dbReference>
<dbReference type="SUPFAM" id="SSF53448">
    <property type="entry name" value="Nucleotide-diphospho-sugar transferases"/>
    <property type="match status" value="1"/>
</dbReference>
<evidence type="ECO:0000259" key="9">
    <source>
        <dbReference type="Pfam" id="PF00483"/>
    </source>
</evidence>
<evidence type="ECO:0000256" key="4">
    <source>
        <dbReference type="ARBA" id="ARBA00022679"/>
    </source>
</evidence>
<gene>
    <name evidence="10" type="ORF">METZ01_LOCUS313726</name>
</gene>
<feature type="non-terminal residue" evidence="10">
    <location>
        <position position="176"/>
    </location>
</feature>
<dbReference type="PANTHER" id="PTHR43532">
    <property type="entry name" value="GLUCOSE-1-PHOSPHATE THYMIDYLYLTRANSFERASE"/>
    <property type="match status" value="1"/>
</dbReference>
<feature type="domain" description="Nucleotidyl transferase" evidence="9">
    <location>
        <begin position="5"/>
        <end position="175"/>
    </location>
</feature>
<keyword evidence="6" id="KW-0479">Metal-binding</keyword>
<dbReference type="EC" id="2.7.7.24" evidence="3"/>
<evidence type="ECO:0000256" key="2">
    <source>
        <dbReference type="ARBA" id="ARBA00010480"/>
    </source>
</evidence>
<comment type="cofactor">
    <cofactor evidence="1">
        <name>Mg(2+)</name>
        <dbReference type="ChEBI" id="CHEBI:18420"/>
    </cofactor>
</comment>
<evidence type="ECO:0000256" key="6">
    <source>
        <dbReference type="ARBA" id="ARBA00022723"/>
    </source>
</evidence>
<name>A0A382NMD7_9ZZZZ</name>
<evidence type="ECO:0000256" key="8">
    <source>
        <dbReference type="ARBA" id="ARBA00049336"/>
    </source>
</evidence>
<dbReference type="PANTHER" id="PTHR43532:SF1">
    <property type="entry name" value="GLUCOSE-1-PHOSPHATE THYMIDYLYLTRANSFERASE 1"/>
    <property type="match status" value="1"/>
</dbReference>
<evidence type="ECO:0000256" key="5">
    <source>
        <dbReference type="ARBA" id="ARBA00022695"/>
    </source>
</evidence>
<dbReference type="InterPro" id="IPR005907">
    <property type="entry name" value="G1P_thy_trans_s"/>
</dbReference>
<dbReference type="EMBL" id="UINC01100655">
    <property type="protein sequence ID" value="SVC60872.1"/>
    <property type="molecule type" value="Genomic_DNA"/>
</dbReference>
<comment type="catalytic activity">
    <reaction evidence="8">
        <text>dTTP + alpha-D-glucose 1-phosphate + H(+) = dTDP-alpha-D-glucose + diphosphate</text>
        <dbReference type="Rhea" id="RHEA:15225"/>
        <dbReference type="ChEBI" id="CHEBI:15378"/>
        <dbReference type="ChEBI" id="CHEBI:33019"/>
        <dbReference type="ChEBI" id="CHEBI:37568"/>
        <dbReference type="ChEBI" id="CHEBI:57477"/>
        <dbReference type="ChEBI" id="CHEBI:58601"/>
        <dbReference type="EC" id="2.7.7.24"/>
    </reaction>
</comment>
<evidence type="ECO:0000256" key="1">
    <source>
        <dbReference type="ARBA" id="ARBA00001946"/>
    </source>
</evidence>
<accession>A0A382NMD7</accession>
<evidence type="ECO:0000313" key="10">
    <source>
        <dbReference type="EMBL" id="SVC60872.1"/>
    </source>
</evidence>
<proteinExistence type="inferred from homology"/>
<organism evidence="10">
    <name type="scientific">marine metagenome</name>
    <dbReference type="NCBI Taxonomy" id="408172"/>
    <lineage>
        <taxon>unclassified sequences</taxon>
        <taxon>metagenomes</taxon>
        <taxon>ecological metagenomes</taxon>
    </lineage>
</organism>
<reference evidence="10" key="1">
    <citation type="submission" date="2018-05" db="EMBL/GenBank/DDBJ databases">
        <authorList>
            <person name="Lanie J.A."/>
            <person name="Ng W.-L."/>
            <person name="Kazmierczak K.M."/>
            <person name="Andrzejewski T.M."/>
            <person name="Davidsen T.M."/>
            <person name="Wayne K.J."/>
            <person name="Tettelin H."/>
            <person name="Glass J.I."/>
            <person name="Rusch D."/>
            <person name="Podicherti R."/>
            <person name="Tsui H.-C.T."/>
            <person name="Winkler M.E."/>
        </authorList>
    </citation>
    <scope>NUCLEOTIDE SEQUENCE</scope>
</reference>
<keyword evidence="5" id="KW-0548">Nucleotidyltransferase</keyword>
<dbReference type="Gene3D" id="3.90.550.10">
    <property type="entry name" value="Spore Coat Polysaccharide Biosynthesis Protein SpsA, Chain A"/>
    <property type="match status" value="1"/>
</dbReference>
<evidence type="ECO:0000256" key="3">
    <source>
        <dbReference type="ARBA" id="ARBA00012461"/>
    </source>
</evidence>
<dbReference type="Pfam" id="PF00483">
    <property type="entry name" value="NTP_transferase"/>
    <property type="match status" value="1"/>
</dbReference>
<dbReference type="GO" id="GO:0046872">
    <property type="term" value="F:metal ion binding"/>
    <property type="evidence" value="ECO:0007669"/>
    <property type="project" value="UniProtKB-KW"/>
</dbReference>